<keyword evidence="1" id="KW-0496">Mitochondrion</keyword>
<dbReference type="AlphaFoldDB" id="A0A1Y0B3I3"/>
<reference evidence="1" key="1">
    <citation type="submission" date="2017-03" db="EMBL/GenBank/DDBJ databases">
        <title>The mitochondrial genome of the carnivorous plant Utricularia reniformis (Lentibulariaceae): structure, comparative analysis and evolutionary landmarks.</title>
        <authorList>
            <person name="Silva S.R."/>
            <person name="Alvarenga D.O."/>
            <person name="Michael T.P."/>
            <person name="Miranda V.F.O."/>
            <person name="Varani A.M."/>
        </authorList>
    </citation>
    <scope>NUCLEOTIDE SEQUENCE</scope>
</reference>
<dbReference type="EMBL" id="KY774314">
    <property type="protein sequence ID" value="ART31971.1"/>
    <property type="molecule type" value="Genomic_DNA"/>
</dbReference>
<accession>A0A1Y0B3I3</accession>
<organism evidence="1">
    <name type="scientific">Utricularia reniformis</name>
    <dbReference type="NCBI Taxonomy" id="192314"/>
    <lineage>
        <taxon>Eukaryota</taxon>
        <taxon>Viridiplantae</taxon>
        <taxon>Streptophyta</taxon>
        <taxon>Embryophyta</taxon>
        <taxon>Tracheophyta</taxon>
        <taxon>Spermatophyta</taxon>
        <taxon>Magnoliopsida</taxon>
        <taxon>eudicotyledons</taxon>
        <taxon>Gunneridae</taxon>
        <taxon>Pentapetalae</taxon>
        <taxon>asterids</taxon>
        <taxon>lamiids</taxon>
        <taxon>Lamiales</taxon>
        <taxon>Lentibulariaceae</taxon>
        <taxon>Utricularia</taxon>
    </lineage>
</organism>
<gene>
    <name evidence="1" type="ORF">AEK19_MT1799</name>
</gene>
<proteinExistence type="predicted"/>
<evidence type="ECO:0000313" key="1">
    <source>
        <dbReference type="EMBL" id="ART31971.1"/>
    </source>
</evidence>
<geneLocation type="mitochondrion" evidence="1"/>
<sequence length="61" mass="6950">MVTWSLVKGGTIIPTTIPYRTRPLDKFFILRTTKHVIPDQSTISGSHLKVNNDTSQVRVKR</sequence>
<name>A0A1Y0B3I3_9LAMI</name>
<protein>
    <submittedName>
        <fullName evidence="1">Uncharacterized protein</fullName>
    </submittedName>
</protein>